<feature type="signal peptide" evidence="2">
    <location>
        <begin position="1"/>
        <end position="23"/>
    </location>
</feature>
<dbReference type="PANTHER" id="PTHR31656">
    <property type="entry name" value="ROOT CAP DOMAIN-CONTAINING PROTEIN"/>
    <property type="match status" value="1"/>
</dbReference>
<evidence type="ECO:0000313" key="4">
    <source>
        <dbReference type="Proteomes" id="UP001634007"/>
    </source>
</evidence>
<dbReference type="Proteomes" id="UP001634007">
    <property type="component" value="Unassembled WGS sequence"/>
</dbReference>
<name>A0ABD3LKN6_EUCGL</name>
<evidence type="ECO:0000256" key="1">
    <source>
        <dbReference type="SAM" id="MobiDB-lite"/>
    </source>
</evidence>
<feature type="region of interest" description="Disordered" evidence="1">
    <location>
        <begin position="70"/>
        <end position="143"/>
    </location>
</feature>
<sequence>MAKLTARLGMFLVLLLFVVAAEAVPAKKVRCTDPAYPDCISDGLFACPSGCPQTCTMSCDRCAPVCPRSPPPPASPPPPRKQKSPPPPKKRSPPPPPRKQKSPPPPKKKSPPPPSPHYSYPPPPPPAPMVVPPPPSGDVSGQKRARCKNKNYPLCYGVELSCPTGCPTQCEVDCTTCSPVCSCDRPGAVCQDPRFIGGDGVTFYFHGKKDRDFCLVSDSNIHINAHFIGRRNQDMKRDFTWVQSLGILFGKHQLFIGAKKTSTWDDSVDRLSIALDGQSVYLPEAEGEKWQSASSDISITRWRDTNAVEIEVEGNFKIKAVVVPLTERDSLIHNYGITQENCYAHLDLSFKFYSLSDEVTGVLGQTYAKNYVSRAKMGVAMPVLGGEREFTSSGLFATDCAAARFIGELSLSNSTGNFQYGDLNCSGGEDGPGVVCKR</sequence>
<evidence type="ECO:0000256" key="2">
    <source>
        <dbReference type="SAM" id="SignalP"/>
    </source>
</evidence>
<dbReference type="AlphaFoldDB" id="A0ABD3LKN6"/>
<dbReference type="InterPro" id="IPR009646">
    <property type="entry name" value="Root_cap"/>
</dbReference>
<dbReference type="Pfam" id="PF06830">
    <property type="entry name" value="Root_cap"/>
    <property type="match status" value="1"/>
</dbReference>
<accession>A0ABD3LKN6</accession>
<feature type="chain" id="PRO_5044747937" evidence="2">
    <location>
        <begin position="24"/>
        <end position="438"/>
    </location>
</feature>
<protein>
    <submittedName>
        <fullName evidence="3">Uncharacterized protein</fullName>
    </submittedName>
</protein>
<proteinExistence type="predicted"/>
<feature type="compositionally biased region" description="Basic residues" evidence="1">
    <location>
        <begin position="80"/>
        <end position="110"/>
    </location>
</feature>
<reference evidence="3 4" key="1">
    <citation type="submission" date="2024-11" db="EMBL/GenBank/DDBJ databases">
        <title>Chromosome-level genome assembly of Eucalyptus globulus Labill. provides insights into its genome evolution.</title>
        <authorList>
            <person name="Li X."/>
        </authorList>
    </citation>
    <scope>NUCLEOTIDE SEQUENCE [LARGE SCALE GENOMIC DNA]</scope>
    <source>
        <strain evidence="3">CL2024</strain>
        <tissue evidence="3">Fresh tender leaves</tissue>
    </source>
</reference>
<evidence type="ECO:0000313" key="3">
    <source>
        <dbReference type="EMBL" id="KAL3752350.1"/>
    </source>
</evidence>
<dbReference type="EMBL" id="JBJKBG010000002">
    <property type="protein sequence ID" value="KAL3752350.1"/>
    <property type="molecule type" value="Genomic_DNA"/>
</dbReference>
<comment type="caution">
    <text evidence="3">The sequence shown here is derived from an EMBL/GenBank/DDBJ whole genome shotgun (WGS) entry which is preliminary data.</text>
</comment>
<feature type="compositionally biased region" description="Pro residues" evidence="1">
    <location>
        <begin position="111"/>
        <end position="136"/>
    </location>
</feature>
<organism evidence="3 4">
    <name type="scientific">Eucalyptus globulus</name>
    <name type="common">Tasmanian blue gum</name>
    <dbReference type="NCBI Taxonomy" id="34317"/>
    <lineage>
        <taxon>Eukaryota</taxon>
        <taxon>Viridiplantae</taxon>
        <taxon>Streptophyta</taxon>
        <taxon>Embryophyta</taxon>
        <taxon>Tracheophyta</taxon>
        <taxon>Spermatophyta</taxon>
        <taxon>Magnoliopsida</taxon>
        <taxon>eudicotyledons</taxon>
        <taxon>Gunneridae</taxon>
        <taxon>Pentapetalae</taxon>
        <taxon>rosids</taxon>
        <taxon>malvids</taxon>
        <taxon>Myrtales</taxon>
        <taxon>Myrtaceae</taxon>
        <taxon>Myrtoideae</taxon>
        <taxon>Eucalypteae</taxon>
        <taxon>Eucalyptus</taxon>
    </lineage>
</organism>
<keyword evidence="4" id="KW-1185">Reference proteome</keyword>
<keyword evidence="2" id="KW-0732">Signal</keyword>
<gene>
    <name evidence="3" type="ORF">ACJRO7_013063</name>
</gene>
<feature type="compositionally biased region" description="Pro residues" evidence="1">
    <location>
        <begin position="70"/>
        <end position="79"/>
    </location>
</feature>